<name>A0A518DEH3_9BACT</name>
<keyword evidence="4" id="KW-0949">S-adenosyl-L-methionine</keyword>
<sequence>MIVATLVSVAAPAAEVAPRVRSCYDVLSLWPACGLSDFTDGKYAPGEPNSRRAYLAAQHRQAEYLLDQARVSAGSRLLDIGCGYGRVLKQARDRGARGVGVTISPQQADRCGRDGLDVRLLNYRDILSLPEAEWRGAYCAVIANGSLEHFVQPDQAARGETDAVLHEFFTTSRYALSSGGRLVTTAIHFVREGQYDPRDVMQSPDHWPHGSELYHCSSLQRSFGGWYPEPGQLERCAAGNFTLLREEDGTHDYLMTSEYWMRRVRRQLMLNPRAWWSAGGALAKWPRQSLQMLRCLLLDESWTKQFRSPAPTRLLRQTWRAV</sequence>
<accession>A0A518DEH3</accession>
<dbReference type="SUPFAM" id="SSF53335">
    <property type="entry name" value="S-adenosyl-L-methionine-dependent methyltransferases"/>
    <property type="match status" value="1"/>
</dbReference>
<keyword evidence="5" id="KW-0443">Lipid metabolism</keyword>
<keyword evidence="3" id="KW-0808">Transferase</keyword>
<dbReference type="OrthoDB" id="43862at2"/>
<dbReference type="Proteomes" id="UP000317429">
    <property type="component" value="Chromosome"/>
</dbReference>
<dbReference type="PANTHER" id="PTHR43667">
    <property type="entry name" value="CYCLOPROPANE-FATTY-ACYL-PHOSPHOLIPID SYNTHASE"/>
    <property type="match status" value="1"/>
</dbReference>
<reference evidence="6 7" key="1">
    <citation type="submission" date="2019-02" db="EMBL/GenBank/DDBJ databases">
        <title>Deep-cultivation of Planctomycetes and their phenomic and genomic characterization uncovers novel biology.</title>
        <authorList>
            <person name="Wiegand S."/>
            <person name="Jogler M."/>
            <person name="Boedeker C."/>
            <person name="Pinto D."/>
            <person name="Vollmers J."/>
            <person name="Rivas-Marin E."/>
            <person name="Kohn T."/>
            <person name="Peeters S.H."/>
            <person name="Heuer A."/>
            <person name="Rast P."/>
            <person name="Oberbeckmann S."/>
            <person name="Bunk B."/>
            <person name="Jeske O."/>
            <person name="Meyerdierks A."/>
            <person name="Storesund J.E."/>
            <person name="Kallscheuer N."/>
            <person name="Luecker S."/>
            <person name="Lage O.M."/>
            <person name="Pohl T."/>
            <person name="Merkel B.J."/>
            <person name="Hornburger P."/>
            <person name="Mueller R.-W."/>
            <person name="Bruemmer F."/>
            <person name="Labrenz M."/>
            <person name="Spormann A.M."/>
            <person name="Op den Camp H."/>
            <person name="Overmann J."/>
            <person name="Amann R."/>
            <person name="Jetten M.S.M."/>
            <person name="Mascher T."/>
            <person name="Medema M.H."/>
            <person name="Devos D.P."/>
            <person name="Kaster A.-K."/>
            <person name="Ovreas L."/>
            <person name="Rohde M."/>
            <person name="Galperin M.Y."/>
            <person name="Jogler C."/>
        </authorList>
    </citation>
    <scope>NUCLEOTIDE SEQUENCE [LARGE SCALE GENOMIC DNA]</scope>
    <source>
        <strain evidence="6 7">Pla175</strain>
    </source>
</reference>
<dbReference type="AlphaFoldDB" id="A0A518DEH3"/>
<evidence type="ECO:0000313" key="6">
    <source>
        <dbReference type="EMBL" id="QDU89867.1"/>
    </source>
</evidence>
<keyword evidence="7" id="KW-1185">Reference proteome</keyword>
<dbReference type="InterPro" id="IPR050723">
    <property type="entry name" value="CFA/CMAS"/>
</dbReference>
<evidence type="ECO:0000256" key="3">
    <source>
        <dbReference type="ARBA" id="ARBA00022679"/>
    </source>
</evidence>
<evidence type="ECO:0000256" key="4">
    <source>
        <dbReference type="ARBA" id="ARBA00022691"/>
    </source>
</evidence>
<dbReference type="GO" id="GO:0008168">
    <property type="term" value="F:methyltransferase activity"/>
    <property type="evidence" value="ECO:0007669"/>
    <property type="project" value="UniProtKB-KW"/>
</dbReference>
<dbReference type="Gene3D" id="3.40.50.150">
    <property type="entry name" value="Vaccinia Virus protein VP39"/>
    <property type="match status" value="1"/>
</dbReference>
<dbReference type="KEGG" id="pnd:Pla175_32630"/>
<keyword evidence="2" id="KW-0489">Methyltransferase</keyword>
<gene>
    <name evidence="6" type="ORF">Pla175_32630</name>
</gene>
<comment type="similarity">
    <text evidence="1">Belongs to the CFA/CMAS family.</text>
</comment>
<dbReference type="Pfam" id="PF02353">
    <property type="entry name" value="CMAS"/>
    <property type="match status" value="1"/>
</dbReference>
<dbReference type="GO" id="GO:0006629">
    <property type="term" value="P:lipid metabolic process"/>
    <property type="evidence" value="ECO:0007669"/>
    <property type="project" value="UniProtKB-KW"/>
</dbReference>
<dbReference type="GO" id="GO:0032259">
    <property type="term" value="P:methylation"/>
    <property type="evidence" value="ECO:0007669"/>
    <property type="project" value="UniProtKB-KW"/>
</dbReference>
<dbReference type="PANTHER" id="PTHR43667:SF1">
    <property type="entry name" value="CYCLOPROPANE-FATTY-ACYL-PHOSPHOLIPID SYNTHASE"/>
    <property type="match status" value="1"/>
</dbReference>
<protein>
    <submittedName>
        <fullName evidence="6">Cyclopropane fatty acyl phospholipid synthase</fullName>
    </submittedName>
</protein>
<dbReference type="EMBL" id="CP036291">
    <property type="protein sequence ID" value="QDU89867.1"/>
    <property type="molecule type" value="Genomic_DNA"/>
</dbReference>
<dbReference type="InterPro" id="IPR029063">
    <property type="entry name" value="SAM-dependent_MTases_sf"/>
</dbReference>
<organism evidence="6 7">
    <name type="scientific">Pirellulimonas nuda</name>
    <dbReference type="NCBI Taxonomy" id="2528009"/>
    <lineage>
        <taxon>Bacteria</taxon>
        <taxon>Pseudomonadati</taxon>
        <taxon>Planctomycetota</taxon>
        <taxon>Planctomycetia</taxon>
        <taxon>Pirellulales</taxon>
        <taxon>Lacipirellulaceae</taxon>
        <taxon>Pirellulimonas</taxon>
    </lineage>
</organism>
<dbReference type="CDD" id="cd02440">
    <property type="entry name" value="AdoMet_MTases"/>
    <property type="match status" value="1"/>
</dbReference>
<evidence type="ECO:0000256" key="1">
    <source>
        <dbReference type="ARBA" id="ARBA00010815"/>
    </source>
</evidence>
<evidence type="ECO:0000313" key="7">
    <source>
        <dbReference type="Proteomes" id="UP000317429"/>
    </source>
</evidence>
<proteinExistence type="inferred from homology"/>
<evidence type="ECO:0000256" key="5">
    <source>
        <dbReference type="ARBA" id="ARBA00023098"/>
    </source>
</evidence>
<evidence type="ECO:0000256" key="2">
    <source>
        <dbReference type="ARBA" id="ARBA00022603"/>
    </source>
</evidence>